<evidence type="ECO:0000256" key="6">
    <source>
        <dbReference type="ARBA" id="ARBA00023002"/>
    </source>
</evidence>
<comment type="caution">
    <text evidence="12">The sequence shown here is derived from an EMBL/GenBank/DDBJ whole genome shotgun (WGS) entry which is preliminary data.</text>
</comment>
<dbReference type="InterPro" id="IPR036291">
    <property type="entry name" value="NAD(P)-bd_dom_sf"/>
</dbReference>
<evidence type="ECO:0000256" key="9">
    <source>
        <dbReference type="SAM" id="Phobius"/>
    </source>
</evidence>
<dbReference type="Proteomes" id="UP000734854">
    <property type="component" value="Unassembled WGS sequence"/>
</dbReference>
<evidence type="ECO:0000259" key="10">
    <source>
        <dbReference type="Pfam" id="PF01073"/>
    </source>
</evidence>
<feature type="compositionally biased region" description="Low complexity" evidence="8">
    <location>
        <begin position="624"/>
        <end position="643"/>
    </location>
</feature>
<dbReference type="Pfam" id="PF01073">
    <property type="entry name" value="3Beta_HSD"/>
    <property type="match status" value="1"/>
</dbReference>
<comment type="subcellular location">
    <subcellularLocation>
        <location evidence="1">Endoplasmic reticulum membrane</location>
        <topology evidence="1">Multi-pass membrane protein</topology>
    </subcellularLocation>
</comment>
<evidence type="ECO:0008006" key="14">
    <source>
        <dbReference type="Google" id="ProtNLM"/>
    </source>
</evidence>
<dbReference type="Pfam" id="PF02453">
    <property type="entry name" value="Reticulon"/>
    <property type="match status" value="1"/>
</dbReference>
<evidence type="ECO:0000313" key="13">
    <source>
        <dbReference type="Proteomes" id="UP000734854"/>
    </source>
</evidence>
<proteinExistence type="inferred from homology"/>
<keyword evidence="6" id="KW-0560">Oxidoreductase</keyword>
<keyword evidence="5 9" id="KW-1133">Transmembrane helix</keyword>
<name>A0A8J5FR31_ZINOF</name>
<keyword evidence="7 9" id="KW-0472">Membrane</keyword>
<evidence type="ECO:0000256" key="1">
    <source>
        <dbReference type="ARBA" id="ARBA00004477"/>
    </source>
</evidence>
<evidence type="ECO:0000256" key="4">
    <source>
        <dbReference type="ARBA" id="ARBA00022824"/>
    </source>
</evidence>
<evidence type="ECO:0000256" key="8">
    <source>
        <dbReference type="SAM" id="MobiDB-lite"/>
    </source>
</evidence>
<dbReference type="GO" id="GO:0005789">
    <property type="term" value="C:endoplasmic reticulum membrane"/>
    <property type="evidence" value="ECO:0007669"/>
    <property type="project" value="UniProtKB-SubCell"/>
</dbReference>
<reference evidence="12 13" key="1">
    <citation type="submission" date="2020-08" db="EMBL/GenBank/DDBJ databases">
        <title>Plant Genome Project.</title>
        <authorList>
            <person name="Zhang R.-G."/>
        </authorList>
    </citation>
    <scope>NUCLEOTIDE SEQUENCE [LARGE SCALE GENOMIC DNA]</scope>
    <source>
        <tissue evidence="12">Rhizome</tissue>
    </source>
</reference>
<keyword evidence="3 9" id="KW-0812">Transmembrane</keyword>
<dbReference type="AlphaFoldDB" id="A0A8J5FR31"/>
<keyword evidence="13" id="KW-1185">Reference proteome</keyword>
<gene>
    <name evidence="12" type="ORF">ZIOFF_047594</name>
</gene>
<dbReference type="InterPro" id="IPR003388">
    <property type="entry name" value="Reticulon"/>
</dbReference>
<feature type="region of interest" description="Disordered" evidence="8">
    <location>
        <begin position="613"/>
        <end position="652"/>
    </location>
</feature>
<dbReference type="GO" id="GO:0006694">
    <property type="term" value="P:steroid biosynthetic process"/>
    <property type="evidence" value="ECO:0007669"/>
    <property type="project" value="InterPro"/>
</dbReference>
<keyword evidence="4" id="KW-0256">Endoplasmic reticulum</keyword>
<evidence type="ECO:0000259" key="11">
    <source>
        <dbReference type="Pfam" id="PF02453"/>
    </source>
</evidence>
<feature type="transmembrane region" description="Helical" evidence="9">
    <location>
        <begin position="393"/>
        <end position="409"/>
    </location>
</feature>
<evidence type="ECO:0000313" key="12">
    <source>
        <dbReference type="EMBL" id="KAG6492629.1"/>
    </source>
</evidence>
<comment type="similarity">
    <text evidence="2">Belongs to the 3-beta-HSD family.</text>
</comment>
<evidence type="ECO:0000256" key="5">
    <source>
        <dbReference type="ARBA" id="ARBA00022989"/>
    </source>
</evidence>
<dbReference type="GO" id="GO:0016616">
    <property type="term" value="F:oxidoreductase activity, acting on the CH-OH group of donors, NAD or NADP as acceptor"/>
    <property type="evidence" value="ECO:0007669"/>
    <property type="project" value="InterPro"/>
</dbReference>
<feature type="domain" description="3-beta hydroxysteroid dehydrogenase/isomerase" evidence="10">
    <location>
        <begin position="20"/>
        <end position="283"/>
    </location>
</feature>
<dbReference type="PANTHER" id="PTHR43245:SF51">
    <property type="entry name" value="SHORT CHAIN DEHYDROGENASE_REDUCTASE FAMILY 42E, MEMBER 2"/>
    <property type="match status" value="1"/>
</dbReference>
<evidence type="ECO:0000256" key="7">
    <source>
        <dbReference type="ARBA" id="ARBA00023136"/>
    </source>
</evidence>
<dbReference type="Gene3D" id="3.40.50.720">
    <property type="entry name" value="NAD(P)-binding Rossmann-like Domain"/>
    <property type="match status" value="1"/>
</dbReference>
<dbReference type="InterPro" id="IPR050177">
    <property type="entry name" value="Lipid_A_modif_metabolic_enz"/>
</dbReference>
<dbReference type="SUPFAM" id="SSF51735">
    <property type="entry name" value="NAD(P)-binding Rossmann-fold domains"/>
    <property type="match status" value="1"/>
</dbReference>
<accession>A0A8J5FR31</accession>
<dbReference type="PANTHER" id="PTHR43245">
    <property type="entry name" value="BIFUNCTIONAL POLYMYXIN RESISTANCE PROTEIN ARNA"/>
    <property type="match status" value="1"/>
</dbReference>
<dbReference type="EMBL" id="JACMSC010000013">
    <property type="protein sequence ID" value="KAG6492629.1"/>
    <property type="molecule type" value="Genomic_DNA"/>
</dbReference>
<evidence type="ECO:0000256" key="2">
    <source>
        <dbReference type="ARBA" id="ARBA00009219"/>
    </source>
</evidence>
<sequence>MAIADPDRPPTSADLAICTVVFGHSTFLGRSLVSSLLSSGRWTARVADTLPPPSPGPIHPDLASYCHVDVTDPSSLRSAVAGAVAVFLVDPLPSFPSRPPAGDFPRLHELSVIGAKSLISACRQSGVRRLVYTGSADVVFDGENDVCDADESLPYPDAYEDAINELRMQVEVLVLSANGMDDLLTCALRPSIIFGPEDPYFVHFIVKEARSGIAKFVIGNGKNICDCTYIDNVVHANLSVESALSSSPASVAGKPFFITNDEPVELWEFISYILENLGYKRPTFHIPAKLVLLVISLLKRVGDKLNGGVSSHVLSAATVHTLSSSRTFDCSKAKNQFGYSSIVSFQKGLDLTVKSLPRLEDLGNSQETRSEADRMLGSGVVADILLWRDEKKTFALVVTLFVLFYWLFLSGKTFVASSARILMVVCLSLFIHGILPSQMFGFNLKKIPSSCFEVSESTMRCIFLTLASLWNQGILAMRLLAQGDDWSIFFKGNAVGDSFRGFRLSWTVDDAPPPTSPRCPPSNAHPLSLSSRTASFRVASFLAAARLLFFCRASSPAASAFSFSAANSPAAGAVSFCRGLSSRRLLQASLHRGHLQVHHRASSWVASVPVTWSRPPSPSATSMRSPRSSKQPFSSSISVISSQEPPPAASLS</sequence>
<organism evidence="12 13">
    <name type="scientific">Zingiber officinale</name>
    <name type="common">Ginger</name>
    <name type="synonym">Amomum zingiber</name>
    <dbReference type="NCBI Taxonomy" id="94328"/>
    <lineage>
        <taxon>Eukaryota</taxon>
        <taxon>Viridiplantae</taxon>
        <taxon>Streptophyta</taxon>
        <taxon>Embryophyta</taxon>
        <taxon>Tracheophyta</taxon>
        <taxon>Spermatophyta</taxon>
        <taxon>Magnoliopsida</taxon>
        <taxon>Liliopsida</taxon>
        <taxon>Zingiberales</taxon>
        <taxon>Zingiberaceae</taxon>
        <taxon>Zingiber</taxon>
    </lineage>
</organism>
<feature type="domain" description="Reticulon" evidence="11">
    <location>
        <begin position="381"/>
        <end position="491"/>
    </location>
</feature>
<protein>
    <recommendedName>
        <fullName evidence="14">Reticulon-like protein</fullName>
    </recommendedName>
</protein>
<feature type="transmembrane region" description="Helical" evidence="9">
    <location>
        <begin position="421"/>
        <end position="442"/>
    </location>
</feature>
<evidence type="ECO:0000256" key="3">
    <source>
        <dbReference type="ARBA" id="ARBA00022692"/>
    </source>
</evidence>
<dbReference type="InterPro" id="IPR002225">
    <property type="entry name" value="3Beta_OHSteriod_DH/Estase"/>
</dbReference>